<dbReference type="Gene3D" id="1.10.10.10">
    <property type="entry name" value="Winged helix-like DNA-binding domain superfamily/Winged helix DNA-binding domain"/>
    <property type="match status" value="1"/>
</dbReference>
<dbReference type="PRINTS" id="PR00598">
    <property type="entry name" value="HTHMARR"/>
</dbReference>
<dbReference type="AlphaFoldDB" id="A0A1H2TCN4"/>
<reference evidence="9" key="3">
    <citation type="submission" date="2023-02" db="EMBL/GenBank/DDBJ databases">
        <title>Proposal of a novel subspecies: Alicyclobacillus hesperidum subspecies aegle.</title>
        <authorList>
            <person name="Goto K."/>
            <person name="Fujii T."/>
            <person name="Yasui K."/>
            <person name="Mochida K."/>
            <person name="Kato-Tanaka Y."/>
            <person name="Morohoshi S."/>
            <person name="An S.Y."/>
            <person name="Kasai H."/>
            <person name="Yokota A."/>
        </authorList>
    </citation>
    <scope>NUCLEOTIDE SEQUENCE</scope>
    <source>
        <strain evidence="9">DSM 12766</strain>
    </source>
</reference>
<comment type="similarity">
    <text evidence="5">Belongs to the SarZ family.</text>
</comment>
<comment type="subcellular location">
    <subcellularLocation>
        <location evidence="1">Cytoplasm</location>
    </subcellularLocation>
</comment>
<dbReference type="Proteomes" id="UP001157137">
    <property type="component" value="Unassembled WGS sequence"/>
</dbReference>
<evidence type="ECO:0000313" key="9">
    <source>
        <dbReference type="EMBL" id="GLV13849.1"/>
    </source>
</evidence>
<dbReference type="InterPro" id="IPR036388">
    <property type="entry name" value="WH-like_DNA-bd_sf"/>
</dbReference>
<name>A0A1H2TCN4_9BACL</name>
<accession>A0A1H2TCN4</accession>
<dbReference type="SMART" id="SM00347">
    <property type="entry name" value="HTH_MARR"/>
    <property type="match status" value="1"/>
</dbReference>
<dbReference type="GO" id="GO:0003677">
    <property type="term" value="F:DNA binding"/>
    <property type="evidence" value="ECO:0007669"/>
    <property type="project" value="UniProtKB-KW"/>
</dbReference>
<dbReference type="PROSITE" id="PS50995">
    <property type="entry name" value="HTH_MARR_2"/>
    <property type="match status" value="1"/>
</dbReference>
<keyword evidence="2" id="KW-0805">Transcription regulation</keyword>
<organism evidence="10 11">
    <name type="scientific">Alicyclobacillus hesperidum</name>
    <dbReference type="NCBI Taxonomy" id="89784"/>
    <lineage>
        <taxon>Bacteria</taxon>
        <taxon>Bacillati</taxon>
        <taxon>Bacillota</taxon>
        <taxon>Bacilli</taxon>
        <taxon>Bacillales</taxon>
        <taxon>Alicyclobacillaceae</taxon>
        <taxon>Alicyclobacillus</taxon>
    </lineage>
</organism>
<dbReference type="Pfam" id="PF22381">
    <property type="entry name" value="Staph_reg_Sar_Rot"/>
    <property type="match status" value="1"/>
</dbReference>
<evidence type="ECO:0000256" key="5">
    <source>
        <dbReference type="ARBA" id="ARBA00046337"/>
    </source>
</evidence>
<evidence type="ECO:0000256" key="1">
    <source>
        <dbReference type="ARBA" id="ARBA00004496"/>
    </source>
</evidence>
<dbReference type="STRING" id="89784.SAMN04489725_105173"/>
<dbReference type="GO" id="GO:0003700">
    <property type="term" value="F:DNA-binding transcription factor activity"/>
    <property type="evidence" value="ECO:0007669"/>
    <property type="project" value="InterPro"/>
</dbReference>
<reference evidence="11" key="2">
    <citation type="submission" date="2016-10" db="EMBL/GenBank/DDBJ databases">
        <authorList>
            <person name="Varghese N."/>
        </authorList>
    </citation>
    <scope>NUCLEOTIDE SEQUENCE [LARGE SCALE GENOMIC DNA]</scope>
    <source>
        <strain evidence="11">DSM 12489</strain>
    </source>
</reference>
<gene>
    <name evidence="9" type="ORF">Heshes_15330</name>
    <name evidence="10" type="ORF">SAMN04489725_105173</name>
</gene>
<dbReference type="EMBL" id="BSRA01000007">
    <property type="protein sequence ID" value="GLV13849.1"/>
    <property type="molecule type" value="Genomic_DNA"/>
</dbReference>
<dbReference type="PANTHER" id="PTHR42756">
    <property type="entry name" value="TRANSCRIPTIONAL REGULATOR, MARR"/>
    <property type="match status" value="1"/>
</dbReference>
<dbReference type="EMBL" id="FNOJ01000005">
    <property type="protein sequence ID" value="SDW41618.1"/>
    <property type="molecule type" value="Genomic_DNA"/>
</dbReference>
<evidence type="ECO:0000313" key="10">
    <source>
        <dbReference type="EMBL" id="SDW41618.1"/>
    </source>
</evidence>
<evidence type="ECO:0000256" key="2">
    <source>
        <dbReference type="ARBA" id="ARBA00023015"/>
    </source>
</evidence>
<protein>
    <recommendedName>
        <fullName evidence="6">HTH-type transcriptional regulator SarZ</fullName>
    </recommendedName>
    <alternativeName>
        <fullName evidence="7">Staphylococcal accessory regulator Z</fullName>
    </alternativeName>
</protein>
<keyword evidence="11" id="KW-1185">Reference proteome</keyword>
<keyword evidence="3 10" id="KW-0238">DNA-binding</keyword>
<evidence type="ECO:0000256" key="3">
    <source>
        <dbReference type="ARBA" id="ARBA00023125"/>
    </source>
</evidence>
<dbReference type="InterPro" id="IPR055166">
    <property type="entry name" value="Transc_reg_Sar_Rot_HTH"/>
</dbReference>
<keyword evidence="4" id="KW-0804">Transcription</keyword>
<evidence type="ECO:0000256" key="7">
    <source>
        <dbReference type="ARBA" id="ARBA00047207"/>
    </source>
</evidence>
<feature type="domain" description="HTH marR-type" evidence="8">
    <location>
        <begin position="5"/>
        <end position="139"/>
    </location>
</feature>
<evidence type="ECO:0000259" key="8">
    <source>
        <dbReference type="PROSITE" id="PS50995"/>
    </source>
</evidence>
<dbReference type="GO" id="GO:0005737">
    <property type="term" value="C:cytoplasm"/>
    <property type="evidence" value="ECO:0007669"/>
    <property type="project" value="UniProtKB-SubCell"/>
</dbReference>
<reference evidence="10" key="1">
    <citation type="submission" date="2016-10" db="EMBL/GenBank/DDBJ databases">
        <authorList>
            <person name="de Groot N.N."/>
        </authorList>
    </citation>
    <scope>NUCLEOTIDE SEQUENCE [LARGE SCALE GENOMIC DNA]</scope>
    <source>
        <strain evidence="10">DSM 12489</strain>
    </source>
</reference>
<proteinExistence type="inferred from homology"/>
<dbReference type="Proteomes" id="UP000182589">
    <property type="component" value="Unassembled WGS sequence"/>
</dbReference>
<evidence type="ECO:0000313" key="11">
    <source>
        <dbReference type="Proteomes" id="UP000182589"/>
    </source>
</evidence>
<evidence type="ECO:0000256" key="4">
    <source>
        <dbReference type="ARBA" id="ARBA00023163"/>
    </source>
</evidence>
<dbReference type="SUPFAM" id="SSF46785">
    <property type="entry name" value="Winged helix' DNA-binding domain"/>
    <property type="match status" value="1"/>
</dbReference>
<sequence>MNTERLDIVQKLDTIVERFVRGMRAHFPENKSGLTTTQLFVMRYLSFVQQAKSSEIARIAGLSPGAITQVCDELVRLHYVERVRSNEDRRVVYVSLTEDGKRQLRLLSIERTKKLGDLLDKLGEDDARQFLNLLERMVEILDNECDAPCHGRKGEAE</sequence>
<evidence type="ECO:0000256" key="6">
    <source>
        <dbReference type="ARBA" id="ARBA00047188"/>
    </source>
</evidence>
<dbReference type="InterPro" id="IPR036390">
    <property type="entry name" value="WH_DNA-bd_sf"/>
</dbReference>
<dbReference type="PANTHER" id="PTHR42756:SF1">
    <property type="entry name" value="TRANSCRIPTIONAL REPRESSOR OF EMRAB OPERON"/>
    <property type="match status" value="1"/>
</dbReference>
<dbReference type="InterPro" id="IPR000835">
    <property type="entry name" value="HTH_MarR-typ"/>
</dbReference>